<feature type="transmembrane region" description="Helical" evidence="5">
    <location>
        <begin position="408"/>
        <end position="429"/>
    </location>
</feature>
<dbReference type="SUPFAM" id="SSF103473">
    <property type="entry name" value="MFS general substrate transporter"/>
    <property type="match status" value="1"/>
</dbReference>
<dbReference type="GO" id="GO:0046943">
    <property type="term" value="F:carboxylic acid transmembrane transporter activity"/>
    <property type="evidence" value="ECO:0007669"/>
    <property type="project" value="TreeGrafter"/>
</dbReference>
<feature type="transmembrane region" description="Helical" evidence="5">
    <location>
        <begin position="316"/>
        <end position="335"/>
    </location>
</feature>
<protein>
    <submittedName>
        <fullName evidence="7">MFS transporter</fullName>
    </submittedName>
</protein>
<comment type="subcellular location">
    <subcellularLocation>
        <location evidence="1">Membrane</location>
        <topology evidence="1">Multi-pass membrane protein</topology>
    </subcellularLocation>
</comment>
<keyword evidence="8" id="KW-1185">Reference proteome</keyword>
<dbReference type="OrthoDB" id="9764259at2"/>
<feature type="transmembrane region" description="Helical" evidence="5">
    <location>
        <begin position="21"/>
        <end position="44"/>
    </location>
</feature>
<evidence type="ECO:0000256" key="2">
    <source>
        <dbReference type="ARBA" id="ARBA00022692"/>
    </source>
</evidence>
<dbReference type="InterPro" id="IPR005829">
    <property type="entry name" value="Sugar_transporter_CS"/>
</dbReference>
<dbReference type="Gene3D" id="1.20.1250.20">
    <property type="entry name" value="MFS general substrate transporter like domains"/>
    <property type="match status" value="1"/>
</dbReference>
<dbReference type="AlphaFoldDB" id="A0A3A1P0J3"/>
<dbReference type="EMBL" id="QXFM01000120">
    <property type="protein sequence ID" value="RIV82239.1"/>
    <property type="molecule type" value="Genomic_DNA"/>
</dbReference>
<feature type="transmembrane region" description="Helical" evidence="5">
    <location>
        <begin position="341"/>
        <end position="367"/>
    </location>
</feature>
<feature type="transmembrane region" description="Helical" evidence="5">
    <location>
        <begin position="56"/>
        <end position="78"/>
    </location>
</feature>
<evidence type="ECO:0000256" key="5">
    <source>
        <dbReference type="SAM" id="Phobius"/>
    </source>
</evidence>
<comment type="caution">
    <text evidence="7">The sequence shown here is derived from an EMBL/GenBank/DDBJ whole genome shotgun (WGS) entry which is preliminary data.</text>
</comment>
<feature type="transmembrane region" description="Helical" evidence="5">
    <location>
        <begin position="145"/>
        <end position="165"/>
    </location>
</feature>
<dbReference type="PANTHER" id="PTHR23508">
    <property type="entry name" value="CARBOXYLIC ACID TRANSPORTER PROTEIN HOMOLOG"/>
    <property type="match status" value="1"/>
</dbReference>
<feature type="transmembrane region" description="Helical" evidence="5">
    <location>
        <begin position="289"/>
        <end position="309"/>
    </location>
</feature>
<dbReference type="Proteomes" id="UP000265366">
    <property type="component" value="Unassembled WGS sequence"/>
</dbReference>
<dbReference type="GO" id="GO:0005886">
    <property type="term" value="C:plasma membrane"/>
    <property type="evidence" value="ECO:0007669"/>
    <property type="project" value="TreeGrafter"/>
</dbReference>
<keyword evidence="2 5" id="KW-0812">Transmembrane</keyword>
<evidence type="ECO:0000313" key="8">
    <source>
        <dbReference type="Proteomes" id="UP000265366"/>
    </source>
</evidence>
<reference evidence="7 8" key="1">
    <citation type="submission" date="2018-08" db="EMBL/GenBank/DDBJ databases">
        <title>Erythrobacter zhengii sp.nov., a bacterium isolated from deep-sea sediment.</title>
        <authorList>
            <person name="Fang C."/>
            <person name="Wu Y.-H."/>
            <person name="Sun C."/>
            <person name="Wang H."/>
            <person name="Cheng H."/>
            <person name="Meng F.-X."/>
            <person name="Wang C.-S."/>
            <person name="Xu X.-W."/>
        </authorList>
    </citation>
    <scope>NUCLEOTIDE SEQUENCE [LARGE SCALE GENOMIC DNA]</scope>
    <source>
        <strain evidence="7 8">CCTCC AB 2015396</strain>
    </source>
</reference>
<sequence>MVKTFAQVLEARPVGRFQVAVVAVSFMVLVIDGIDIQLLSLVAPQIIDDWQITRTAFGPALAAALTGMVIGSLVGGWLGDRFGRLLVLVGATLLFGAATILAATTGSPGEMALLRLVSGVGFGAAGPNALALASEWLPQRLRPRVATLLAIGTPTGGILGAWIVLLLLPDLGWRGVFVACGLTTMALVLPMLAMREPPENLQARGKGERARANARWFGGAEVDLGSLAAGDRPETKSAAGNLFSRELLRLNLGAGLGFFFAAMVAYGMIAWTPVVFTSAGYSLDVGIRALFVFNLASVICSLLIGFVIERLGSRRVIMLGSAGMLASSLALYWLMQAATALAWLMQAVVAANGATTGITIATIYAMMIAGFPSSCRSAGLGYGLAAGRLGGVVLSLAGGVLLDAAGTATWPFFTVLAVASVLAGLGAVISDRHLVPQPKGAA</sequence>
<feature type="transmembrane region" description="Helical" evidence="5">
    <location>
        <begin position="112"/>
        <end position="133"/>
    </location>
</feature>
<feature type="transmembrane region" description="Helical" evidence="5">
    <location>
        <begin position="379"/>
        <end position="402"/>
    </location>
</feature>
<evidence type="ECO:0000313" key="7">
    <source>
        <dbReference type="EMBL" id="RIV82239.1"/>
    </source>
</evidence>
<gene>
    <name evidence="7" type="ORF">D2V17_15765</name>
</gene>
<feature type="transmembrane region" description="Helical" evidence="5">
    <location>
        <begin position="171"/>
        <end position="194"/>
    </location>
</feature>
<proteinExistence type="predicted"/>
<organism evidence="7 8">
    <name type="scientific">Aurantiacibacter xanthus</name>
    <dbReference type="NCBI Taxonomy" id="1784712"/>
    <lineage>
        <taxon>Bacteria</taxon>
        <taxon>Pseudomonadati</taxon>
        <taxon>Pseudomonadota</taxon>
        <taxon>Alphaproteobacteria</taxon>
        <taxon>Sphingomonadales</taxon>
        <taxon>Erythrobacteraceae</taxon>
        <taxon>Aurantiacibacter</taxon>
    </lineage>
</organism>
<dbReference type="InterPro" id="IPR011701">
    <property type="entry name" value="MFS"/>
</dbReference>
<feature type="transmembrane region" description="Helical" evidence="5">
    <location>
        <begin position="250"/>
        <end position="269"/>
    </location>
</feature>
<evidence type="ECO:0000256" key="3">
    <source>
        <dbReference type="ARBA" id="ARBA00022989"/>
    </source>
</evidence>
<dbReference type="PROSITE" id="PS50850">
    <property type="entry name" value="MFS"/>
    <property type="match status" value="1"/>
</dbReference>
<name>A0A3A1P0J3_9SPHN</name>
<dbReference type="Pfam" id="PF07690">
    <property type="entry name" value="MFS_1"/>
    <property type="match status" value="2"/>
</dbReference>
<dbReference type="InterPro" id="IPR020846">
    <property type="entry name" value="MFS_dom"/>
</dbReference>
<accession>A0A3A1P0J3</accession>
<feature type="transmembrane region" description="Helical" evidence="5">
    <location>
        <begin position="85"/>
        <end position="106"/>
    </location>
</feature>
<dbReference type="RefSeq" id="WP_119593812.1">
    <property type="nucleotide sequence ID" value="NZ_QXFM01000120.1"/>
</dbReference>
<feature type="domain" description="Major facilitator superfamily (MFS) profile" evidence="6">
    <location>
        <begin position="21"/>
        <end position="435"/>
    </location>
</feature>
<keyword evidence="4 5" id="KW-0472">Membrane</keyword>
<evidence type="ECO:0000259" key="6">
    <source>
        <dbReference type="PROSITE" id="PS50850"/>
    </source>
</evidence>
<evidence type="ECO:0000256" key="1">
    <source>
        <dbReference type="ARBA" id="ARBA00004141"/>
    </source>
</evidence>
<dbReference type="PROSITE" id="PS00217">
    <property type="entry name" value="SUGAR_TRANSPORT_2"/>
    <property type="match status" value="1"/>
</dbReference>
<dbReference type="InterPro" id="IPR036259">
    <property type="entry name" value="MFS_trans_sf"/>
</dbReference>
<dbReference type="PANTHER" id="PTHR23508:SF10">
    <property type="entry name" value="CARBOXYLIC ACID TRANSPORTER PROTEIN HOMOLOG"/>
    <property type="match status" value="1"/>
</dbReference>
<evidence type="ECO:0000256" key="4">
    <source>
        <dbReference type="ARBA" id="ARBA00023136"/>
    </source>
</evidence>
<keyword evidence="3 5" id="KW-1133">Transmembrane helix</keyword>